<dbReference type="SUPFAM" id="SSF51197">
    <property type="entry name" value="Clavaminate synthase-like"/>
    <property type="match status" value="1"/>
</dbReference>
<dbReference type="Gene3D" id="2.60.120.620">
    <property type="entry name" value="q2cbj1_9rhob like domain"/>
    <property type="match status" value="1"/>
</dbReference>
<accession>A0A0F9MZE6</accession>
<name>A0A0F9MZE6_9ZZZZ</name>
<reference evidence="1" key="1">
    <citation type="journal article" date="2015" name="Nature">
        <title>Complex archaea that bridge the gap between prokaryotes and eukaryotes.</title>
        <authorList>
            <person name="Spang A."/>
            <person name="Saw J.H."/>
            <person name="Jorgensen S.L."/>
            <person name="Zaremba-Niedzwiedzka K."/>
            <person name="Martijn J."/>
            <person name="Lind A.E."/>
            <person name="van Eijk R."/>
            <person name="Schleper C."/>
            <person name="Guy L."/>
            <person name="Ettema T.J."/>
        </authorList>
    </citation>
    <scope>NUCLEOTIDE SEQUENCE</scope>
</reference>
<dbReference type="InterPro" id="IPR008775">
    <property type="entry name" value="Phytyl_CoA_dOase-like"/>
</dbReference>
<comment type="caution">
    <text evidence="1">The sequence shown here is derived from an EMBL/GenBank/DDBJ whole genome shotgun (WGS) entry which is preliminary data.</text>
</comment>
<sequence>MDTPMALLTQKQKLFFNIEGYLVFENLISSSEVEYYSDLYTAFLSNTIDASRFRSDLSGTNGKEEKITQIMVPSRLVPELTTKNIHKKSLQIAKELLGDDIELDFDMLINKAPYSNTQTPWHQDAAYWIDMPDKRAASCWVAIDNAYKENGCMWYTPKSHLKPVLSHSQTGNKGALQCKGSEANSVCIALKPGSCVFHQGGTLHYSRGNSTSNNRRALITNFRPKAMIELERKQGVDHTGERKVKKA</sequence>
<dbReference type="Pfam" id="PF05721">
    <property type="entry name" value="PhyH"/>
    <property type="match status" value="1"/>
</dbReference>
<dbReference type="PANTHER" id="PTHR20883">
    <property type="entry name" value="PHYTANOYL-COA DIOXYGENASE DOMAIN CONTAINING 1"/>
    <property type="match status" value="1"/>
</dbReference>
<evidence type="ECO:0008006" key="2">
    <source>
        <dbReference type="Google" id="ProtNLM"/>
    </source>
</evidence>
<dbReference type="PANTHER" id="PTHR20883:SF46">
    <property type="entry name" value="PHYTANOYL-COA HYDROXYLASE"/>
    <property type="match status" value="1"/>
</dbReference>
<dbReference type="AlphaFoldDB" id="A0A0F9MZE6"/>
<protein>
    <recommendedName>
        <fullName evidence="2">Phytanoyl-CoA dioxygenase</fullName>
    </recommendedName>
</protein>
<organism evidence="1">
    <name type="scientific">marine sediment metagenome</name>
    <dbReference type="NCBI Taxonomy" id="412755"/>
    <lineage>
        <taxon>unclassified sequences</taxon>
        <taxon>metagenomes</taxon>
        <taxon>ecological metagenomes</taxon>
    </lineage>
</organism>
<evidence type="ECO:0000313" key="1">
    <source>
        <dbReference type="EMBL" id="KKN04817.1"/>
    </source>
</evidence>
<dbReference type="EMBL" id="LAZR01004875">
    <property type="protein sequence ID" value="KKN04817.1"/>
    <property type="molecule type" value="Genomic_DNA"/>
</dbReference>
<gene>
    <name evidence="1" type="ORF">LCGC14_1093650</name>
</gene>
<proteinExistence type="predicted"/>